<reference evidence="3" key="2">
    <citation type="submission" date="2020-11" db="EMBL/GenBank/DDBJ databases">
        <authorList>
            <consortium name="DOE Joint Genome Institute"/>
            <person name="Kuo A."/>
            <person name="Miyauchi S."/>
            <person name="Kiss E."/>
            <person name="Drula E."/>
            <person name="Kohler A."/>
            <person name="Sanchez-Garcia M."/>
            <person name="Andreopoulos B."/>
            <person name="Barry K.W."/>
            <person name="Bonito G."/>
            <person name="Buee M."/>
            <person name="Carver A."/>
            <person name="Chen C."/>
            <person name="Cichocki N."/>
            <person name="Clum A."/>
            <person name="Culley D."/>
            <person name="Crous P.W."/>
            <person name="Fauchery L."/>
            <person name="Girlanda M."/>
            <person name="Hayes R."/>
            <person name="Keri Z."/>
            <person name="Labutti K."/>
            <person name="Lipzen A."/>
            <person name="Lombard V."/>
            <person name="Magnuson J."/>
            <person name="Maillard F."/>
            <person name="Morin E."/>
            <person name="Murat C."/>
            <person name="Nolan M."/>
            <person name="Ohm R."/>
            <person name="Pangilinan J."/>
            <person name="Pereira M."/>
            <person name="Perotto S."/>
            <person name="Peter M."/>
            <person name="Riley R."/>
            <person name="Sitrit Y."/>
            <person name="Stielow B."/>
            <person name="Szollosi G."/>
            <person name="Zifcakova L."/>
            <person name="Stursova M."/>
            <person name="Spatafora J.W."/>
            <person name="Tedersoo L."/>
            <person name="Vaario L.-M."/>
            <person name="Yamada A."/>
            <person name="Yan M."/>
            <person name="Wang P."/>
            <person name="Xu J."/>
            <person name="Bruns T."/>
            <person name="Baldrian P."/>
            <person name="Vilgalys R."/>
            <person name="Henrissat B."/>
            <person name="Grigoriev I.V."/>
            <person name="Hibbett D."/>
            <person name="Nagy L.G."/>
            <person name="Martin F.M."/>
        </authorList>
    </citation>
    <scope>NUCLEOTIDE SEQUENCE</scope>
    <source>
        <strain evidence="3">UH-Tt-Lm1</strain>
    </source>
</reference>
<keyword evidence="2" id="KW-1133">Transmembrane helix</keyword>
<reference evidence="3" key="1">
    <citation type="journal article" date="2020" name="Nat. Commun.">
        <title>Large-scale genome sequencing of mycorrhizal fungi provides insights into the early evolution of symbiotic traits.</title>
        <authorList>
            <person name="Miyauchi S."/>
            <person name="Kiss E."/>
            <person name="Kuo A."/>
            <person name="Drula E."/>
            <person name="Kohler A."/>
            <person name="Sanchez-Garcia M."/>
            <person name="Morin E."/>
            <person name="Andreopoulos B."/>
            <person name="Barry K.W."/>
            <person name="Bonito G."/>
            <person name="Buee M."/>
            <person name="Carver A."/>
            <person name="Chen C."/>
            <person name="Cichocki N."/>
            <person name="Clum A."/>
            <person name="Culley D."/>
            <person name="Crous P.W."/>
            <person name="Fauchery L."/>
            <person name="Girlanda M."/>
            <person name="Hayes R.D."/>
            <person name="Keri Z."/>
            <person name="LaButti K."/>
            <person name="Lipzen A."/>
            <person name="Lombard V."/>
            <person name="Magnuson J."/>
            <person name="Maillard F."/>
            <person name="Murat C."/>
            <person name="Nolan M."/>
            <person name="Ohm R.A."/>
            <person name="Pangilinan J."/>
            <person name="Pereira M.F."/>
            <person name="Perotto S."/>
            <person name="Peter M."/>
            <person name="Pfister S."/>
            <person name="Riley R."/>
            <person name="Sitrit Y."/>
            <person name="Stielow J.B."/>
            <person name="Szollosi G."/>
            <person name="Zifcakova L."/>
            <person name="Stursova M."/>
            <person name="Spatafora J.W."/>
            <person name="Tedersoo L."/>
            <person name="Vaario L.M."/>
            <person name="Yamada A."/>
            <person name="Yan M."/>
            <person name="Wang P."/>
            <person name="Xu J."/>
            <person name="Bruns T."/>
            <person name="Baldrian P."/>
            <person name="Vilgalys R."/>
            <person name="Dunand C."/>
            <person name="Henrissat B."/>
            <person name="Grigoriev I.V."/>
            <person name="Hibbett D."/>
            <person name="Nagy L.G."/>
            <person name="Martin F.M."/>
        </authorList>
    </citation>
    <scope>NUCLEOTIDE SEQUENCE</scope>
    <source>
        <strain evidence="3">UH-Tt-Lm1</strain>
    </source>
</reference>
<protein>
    <submittedName>
        <fullName evidence="3">Uncharacterized protein</fullName>
    </submittedName>
</protein>
<dbReference type="PANTHER" id="PTHR34391">
    <property type="entry name" value="UPF0658 GOLGI APPARATUS MEMBRANE PROTEIN C1952.10C-RELATED"/>
    <property type="match status" value="1"/>
</dbReference>
<feature type="transmembrane region" description="Helical" evidence="2">
    <location>
        <begin position="234"/>
        <end position="257"/>
    </location>
</feature>
<dbReference type="OrthoDB" id="2448307at2759"/>
<dbReference type="EMBL" id="WIUZ02000002">
    <property type="protein sequence ID" value="KAF9791295.1"/>
    <property type="molecule type" value="Genomic_DNA"/>
</dbReference>
<keyword evidence="4" id="KW-1185">Reference proteome</keyword>
<dbReference type="GO" id="GO:0005794">
    <property type="term" value="C:Golgi apparatus"/>
    <property type="evidence" value="ECO:0007669"/>
    <property type="project" value="TreeGrafter"/>
</dbReference>
<evidence type="ECO:0000256" key="2">
    <source>
        <dbReference type="SAM" id="Phobius"/>
    </source>
</evidence>
<comment type="caution">
    <text evidence="3">The sequence shown here is derived from an EMBL/GenBank/DDBJ whole genome shotgun (WGS) entry which is preliminary data.</text>
</comment>
<feature type="region of interest" description="Disordered" evidence="1">
    <location>
        <begin position="524"/>
        <end position="545"/>
    </location>
</feature>
<dbReference type="PANTHER" id="PTHR34391:SF2">
    <property type="entry name" value="TRP C-TERMINAL DOMAIN-CONTAINING PROTEIN"/>
    <property type="match status" value="1"/>
</dbReference>
<dbReference type="AlphaFoldDB" id="A0A9P6HRQ4"/>
<dbReference type="InterPro" id="IPR040410">
    <property type="entry name" value="UPF0658_Golgi"/>
</dbReference>
<accession>A0A9P6HRQ4</accession>
<feature type="transmembrane region" description="Helical" evidence="2">
    <location>
        <begin position="323"/>
        <end position="343"/>
    </location>
</feature>
<name>A0A9P6HRQ4_9AGAM</name>
<evidence type="ECO:0000313" key="4">
    <source>
        <dbReference type="Proteomes" id="UP000736335"/>
    </source>
</evidence>
<evidence type="ECO:0000313" key="3">
    <source>
        <dbReference type="EMBL" id="KAF9791295.1"/>
    </source>
</evidence>
<organism evidence="3 4">
    <name type="scientific">Thelephora terrestris</name>
    <dbReference type="NCBI Taxonomy" id="56493"/>
    <lineage>
        <taxon>Eukaryota</taxon>
        <taxon>Fungi</taxon>
        <taxon>Dikarya</taxon>
        <taxon>Basidiomycota</taxon>
        <taxon>Agaricomycotina</taxon>
        <taxon>Agaricomycetes</taxon>
        <taxon>Thelephorales</taxon>
        <taxon>Thelephoraceae</taxon>
        <taxon>Thelephora</taxon>
    </lineage>
</organism>
<gene>
    <name evidence="3" type="ORF">BJ322DRAFT_1040914</name>
</gene>
<feature type="transmembrane region" description="Helical" evidence="2">
    <location>
        <begin position="380"/>
        <end position="405"/>
    </location>
</feature>
<keyword evidence="2" id="KW-0812">Transmembrane</keyword>
<evidence type="ECO:0000256" key="1">
    <source>
        <dbReference type="SAM" id="MobiDB-lite"/>
    </source>
</evidence>
<feature type="transmembrane region" description="Helical" evidence="2">
    <location>
        <begin position="278"/>
        <end position="303"/>
    </location>
</feature>
<feature type="transmembrane region" description="Helical" evidence="2">
    <location>
        <begin position="350"/>
        <end position="368"/>
    </location>
</feature>
<feature type="transmembrane region" description="Helical" evidence="2">
    <location>
        <begin position="25"/>
        <end position="45"/>
    </location>
</feature>
<sequence>MSLSGIRQRVINGYQHIMACPLVRAWVFLVIGHFIVQVALQGVTLRDNQQGMDMTGLCISLAGVPAGIPLLDNDNLIQCDGIPGHSNVTCTVIASTKNSALSPILEDAGTNYSTDYDLDQVLNITVFGHEHFITRRCAASLQYMYGAFRHNAAEDIATICFQFWLLIISILAVLQDSIPHLVVCIASHVLDVAWAGFRIRTTIALRQDYYELIVGNACGGEDMLGNWWEQRLGHAVPLFGTNVIALVLLAALAVVLFSRYAKINFCHMGASPSINRMYKIALLFSAFLQLAAFFTILAVGLWIDLLSCSVIAALAGDVQPDQAAFFVLAVVLAPWMISGWWAVFREVKWAFILFTVIHAFLLALWPGMFASPLFRYVLKVWSFFTAVSVTGYLFVVAAAIMAIVCRLNFGKGLAHFLRVESDLSSSGFPATFFTNDPDAKERCDSPPPFDFDIRDTEKLQKGSMGDDPLDIRPFALESTKYSAHSLSFGPSKDAPEVPIMVAFPTARRTSAAIVQALNKGTEKALPAVKSNSNSRPSTADKDRYPIQPLPEACLQDPYKRTMMRTSSLSTQATGMSANSCSQAEVTFARRDQVVSATATTMAVTSASSSRTSLPFGAAMPHENHPSTNSRAKPKFIPQPDRYGRI</sequence>
<dbReference type="Proteomes" id="UP000736335">
    <property type="component" value="Unassembled WGS sequence"/>
</dbReference>
<proteinExistence type="predicted"/>
<feature type="region of interest" description="Disordered" evidence="1">
    <location>
        <begin position="606"/>
        <end position="645"/>
    </location>
</feature>
<keyword evidence="2" id="KW-0472">Membrane</keyword>
<feature type="transmembrane region" description="Helical" evidence="2">
    <location>
        <begin position="156"/>
        <end position="174"/>
    </location>
</feature>